<proteinExistence type="predicted"/>
<gene>
    <name evidence="2" type="ORF">RAN89_03860</name>
</gene>
<evidence type="ECO:0000259" key="1">
    <source>
        <dbReference type="Pfam" id="PF12680"/>
    </source>
</evidence>
<dbReference type="InterPro" id="IPR037401">
    <property type="entry name" value="SnoaL-like"/>
</dbReference>
<sequence>MSTQQSNAESHQSAVQRMVDFFEHITPDTVAELSRIYVSDARFKDPFNDVIGLADIQRIFSHMFVALDQPRFVVLERVVQGTQCFLTWEFRFRFKRFSPDTEQVILGATHVVFNEAGLVTLHRDYWDAAEELYEKLPVVGGVMRWLKKRTNS</sequence>
<dbReference type="Pfam" id="PF12680">
    <property type="entry name" value="SnoaL_2"/>
    <property type="match status" value="1"/>
</dbReference>
<evidence type="ECO:0000313" key="3">
    <source>
        <dbReference type="Proteomes" id="UP001302257"/>
    </source>
</evidence>
<name>A0ABZ0B0Z1_9BURK</name>
<feature type="domain" description="SnoaL-like" evidence="1">
    <location>
        <begin position="20"/>
        <end position="122"/>
    </location>
</feature>
<dbReference type="SUPFAM" id="SSF54427">
    <property type="entry name" value="NTF2-like"/>
    <property type="match status" value="1"/>
</dbReference>
<dbReference type="InterPro" id="IPR032710">
    <property type="entry name" value="NTF2-like_dom_sf"/>
</dbReference>
<dbReference type="RefSeq" id="WP_313868334.1">
    <property type="nucleotide sequence ID" value="NZ_CP132507.1"/>
</dbReference>
<evidence type="ECO:0000313" key="2">
    <source>
        <dbReference type="EMBL" id="WNO05579.1"/>
    </source>
</evidence>
<organism evidence="2 3">
    <name type="scientific">Rhodoferax mekongensis</name>
    <dbReference type="NCBI Taxonomy" id="3068341"/>
    <lineage>
        <taxon>Bacteria</taxon>
        <taxon>Pseudomonadati</taxon>
        <taxon>Pseudomonadota</taxon>
        <taxon>Betaproteobacteria</taxon>
        <taxon>Burkholderiales</taxon>
        <taxon>Comamonadaceae</taxon>
        <taxon>Rhodoferax</taxon>
    </lineage>
</organism>
<protein>
    <submittedName>
        <fullName evidence="2">Nuclear transport factor 2 family protein</fullName>
    </submittedName>
</protein>
<accession>A0ABZ0B0Z1</accession>
<dbReference type="Proteomes" id="UP001302257">
    <property type="component" value="Chromosome"/>
</dbReference>
<reference evidence="2 3" key="1">
    <citation type="submission" date="2023-08" db="EMBL/GenBank/DDBJ databases">
        <title>Rhodoferax potami sp. nov. and Rhodoferax mekongensis sp. nov., isolated from the Mekong River in Thailand.</title>
        <authorList>
            <person name="Kitikhun S."/>
            <person name="Charoenyingcharoen P."/>
            <person name="Siriarchawattana P."/>
            <person name="Likhitrattanapisal S."/>
            <person name="Nilsakha T."/>
            <person name="Chanpet A."/>
            <person name="Rattanawaree P."/>
            <person name="Ingsriswang S."/>
        </authorList>
    </citation>
    <scope>NUCLEOTIDE SEQUENCE [LARGE SCALE GENOMIC DNA]</scope>
    <source>
        <strain evidence="2 3">TBRC 17307</strain>
    </source>
</reference>
<dbReference type="Gene3D" id="3.10.450.50">
    <property type="match status" value="1"/>
</dbReference>
<dbReference type="EMBL" id="CP132507">
    <property type="protein sequence ID" value="WNO05579.1"/>
    <property type="molecule type" value="Genomic_DNA"/>
</dbReference>
<keyword evidence="3" id="KW-1185">Reference proteome</keyword>